<gene>
    <name evidence="7" type="ORF">SK128_005418</name>
</gene>
<dbReference type="InterPro" id="IPR050281">
    <property type="entry name" value="Flavin_monoamine_oxidase"/>
</dbReference>
<dbReference type="InterPro" id="IPR036188">
    <property type="entry name" value="FAD/NAD-bd_sf"/>
</dbReference>
<organism evidence="7 8">
    <name type="scientific">Halocaridina rubra</name>
    <name type="common">Hawaiian red shrimp</name>
    <dbReference type="NCBI Taxonomy" id="373956"/>
    <lineage>
        <taxon>Eukaryota</taxon>
        <taxon>Metazoa</taxon>
        <taxon>Ecdysozoa</taxon>
        <taxon>Arthropoda</taxon>
        <taxon>Crustacea</taxon>
        <taxon>Multicrustacea</taxon>
        <taxon>Malacostraca</taxon>
        <taxon>Eumalacostraca</taxon>
        <taxon>Eucarida</taxon>
        <taxon>Decapoda</taxon>
        <taxon>Pleocyemata</taxon>
        <taxon>Caridea</taxon>
        <taxon>Atyoidea</taxon>
        <taxon>Atyidae</taxon>
        <taxon>Halocaridina</taxon>
    </lineage>
</organism>
<proteinExistence type="inferred from homology"/>
<dbReference type="Gene3D" id="3.90.660.10">
    <property type="match status" value="1"/>
</dbReference>
<sequence>MSSDKVRMSSLFICVVFLVLGLCSVGGQQPCDHISGNFEDWIGSAVSKEVIIVGGGVAGLNAAKTLLRNGVKDVLVLEAQDYLGGRVKTYRQGSILVEDGAEWINGGALNPLYNLAEQLGGLTQPLAVEAYDWRAQTSTGLEADPIGYDAAADIFVECEDDSVLVNYHGTGYGQCYKDRFPGKYDLLRAQPEEKNAWLNYLHTWVKKETGFSNWMDQSNRDAVHFTDFGFDEWNQWQDGFDTLISYLLEGIPQSKISISSPVCKIFWDMDPEGGVLVVTANGEAYVADYIIVTTSLGHVKERHILMFSPQLPIDYQMTLNKIELGLCDKVQMGWSRPWWGNRPLDLQIIFTSFDLPEEESWLYGIMEVLSIHQQRNLLQSFVCGDDALLMEQLPEEVVKQHFLKHLKQVTGQYIPEPTFFRRSRWGKNIWMRGSYNSYVTVKGDQEGLKSRTPWPNPSLIPKERRLYSGRASIRIIGAMVP</sequence>
<dbReference type="SUPFAM" id="SSF51905">
    <property type="entry name" value="FAD/NAD(P)-binding domain"/>
    <property type="match status" value="1"/>
</dbReference>
<dbReference type="PANTHER" id="PTHR10742:SF416">
    <property type="entry name" value="SPERMINE OXIDASE"/>
    <property type="match status" value="1"/>
</dbReference>
<keyword evidence="2 4" id="KW-0560">Oxidoreductase</keyword>
<evidence type="ECO:0000256" key="3">
    <source>
        <dbReference type="PIRSR" id="PIRSR601613-1"/>
    </source>
</evidence>
<dbReference type="Gene3D" id="3.50.50.60">
    <property type="entry name" value="FAD/NAD(P)-binding domain"/>
    <property type="match status" value="1"/>
</dbReference>
<dbReference type="SUPFAM" id="SSF54373">
    <property type="entry name" value="FAD-linked reductases, C-terminal domain"/>
    <property type="match status" value="1"/>
</dbReference>
<dbReference type="Proteomes" id="UP001381693">
    <property type="component" value="Unassembled WGS sequence"/>
</dbReference>
<feature type="domain" description="Amine oxidase" evidence="6">
    <location>
        <begin position="57"/>
        <end position="125"/>
    </location>
</feature>
<dbReference type="PANTHER" id="PTHR10742">
    <property type="entry name" value="FLAVIN MONOAMINE OXIDASE"/>
    <property type="match status" value="1"/>
</dbReference>
<feature type="binding site" evidence="3">
    <location>
        <position position="381"/>
    </location>
    <ligand>
        <name>substrate</name>
    </ligand>
</feature>
<evidence type="ECO:0000256" key="1">
    <source>
        <dbReference type="ARBA" id="ARBA00001974"/>
    </source>
</evidence>
<feature type="signal peptide" evidence="5">
    <location>
        <begin position="1"/>
        <end position="27"/>
    </location>
</feature>
<protein>
    <recommendedName>
        <fullName evidence="4">Amine oxidase</fullName>
        <ecNumber evidence="4">1.4.3.-</ecNumber>
    </recommendedName>
</protein>
<evidence type="ECO:0000256" key="5">
    <source>
        <dbReference type="SAM" id="SignalP"/>
    </source>
</evidence>
<evidence type="ECO:0000313" key="7">
    <source>
        <dbReference type="EMBL" id="KAK7025920.1"/>
    </source>
</evidence>
<dbReference type="PRINTS" id="PR00757">
    <property type="entry name" value="AMINEOXDASEF"/>
</dbReference>
<dbReference type="GO" id="GO:0008131">
    <property type="term" value="F:primary methylamine oxidase activity"/>
    <property type="evidence" value="ECO:0007669"/>
    <property type="project" value="UniProtKB-ARBA"/>
</dbReference>
<feature type="domain" description="Amine oxidase" evidence="6">
    <location>
        <begin position="213"/>
        <end position="442"/>
    </location>
</feature>
<evidence type="ECO:0000256" key="2">
    <source>
        <dbReference type="ARBA" id="ARBA00023002"/>
    </source>
</evidence>
<dbReference type="EC" id="1.4.3.-" evidence="4"/>
<feature type="chain" id="PRO_5043037800" description="Amine oxidase" evidence="5">
    <location>
        <begin position="28"/>
        <end position="481"/>
    </location>
</feature>
<keyword evidence="8" id="KW-1185">Reference proteome</keyword>
<dbReference type="EMBL" id="JAXCGZ010022731">
    <property type="protein sequence ID" value="KAK7025920.1"/>
    <property type="molecule type" value="Genomic_DNA"/>
</dbReference>
<dbReference type="Pfam" id="PF01593">
    <property type="entry name" value="Amino_oxidase"/>
    <property type="match status" value="2"/>
</dbReference>
<keyword evidence="5" id="KW-0732">Signal</keyword>
<dbReference type="GO" id="GO:0046592">
    <property type="term" value="F:polyamine oxidase activity"/>
    <property type="evidence" value="ECO:0007669"/>
    <property type="project" value="TreeGrafter"/>
</dbReference>
<feature type="binding site" evidence="3">
    <location>
        <position position="262"/>
    </location>
    <ligand>
        <name>FAD</name>
        <dbReference type="ChEBI" id="CHEBI:57692"/>
    </ligand>
</feature>
<comment type="cofactor">
    <cofactor evidence="1 4">
        <name>FAD</name>
        <dbReference type="ChEBI" id="CHEBI:57692"/>
    </cofactor>
</comment>
<dbReference type="InterPro" id="IPR002937">
    <property type="entry name" value="Amino_oxidase"/>
</dbReference>
<accession>A0AAN8WI70</accession>
<comment type="caution">
    <text evidence="7">The sequence shown here is derived from an EMBL/GenBank/DDBJ whole genome shotgun (WGS) entry which is preliminary data.</text>
</comment>
<dbReference type="InterPro" id="IPR001613">
    <property type="entry name" value="Flavin_amine_oxidase"/>
</dbReference>
<evidence type="ECO:0000259" key="6">
    <source>
        <dbReference type="Pfam" id="PF01593"/>
    </source>
</evidence>
<dbReference type="AlphaFoldDB" id="A0AAN8WI70"/>
<name>A0AAN8WI70_HALRR</name>
<comment type="similarity">
    <text evidence="4">Belongs to the flavin monoamine oxidase family.</text>
</comment>
<keyword evidence="4" id="KW-0274">FAD</keyword>
<feature type="binding site" evidence="3">
    <location>
        <begin position="78"/>
        <end position="79"/>
    </location>
    <ligand>
        <name>FAD</name>
        <dbReference type="ChEBI" id="CHEBI:57692"/>
    </ligand>
</feature>
<evidence type="ECO:0000313" key="8">
    <source>
        <dbReference type="Proteomes" id="UP001381693"/>
    </source>
</evidence>
<keyword evidence="4" id="KW-0285">Flavoprotein</keyword>
<reference evidence="7 8" key="1">
    <citation type="submission" date="2023-11" db="EMBL/GenBank/DDBJ databases">
        <title>Halocaridina rubra genome assembly.</title>
        <authorList>
            <person name="Smith C."/>
        </authorList>
    </citation>
    <scope>NUCLEOTIDE SEQUENCE [LARGE SCALE GENOMIC DNA]</scope>
    <source>
        <strain evidence="7">EP-1</strain>
        <tissue evidence="7">Whole</tissue>
    </source>
</reference>
<evidence type="ECO:0000256" key="4">
    <source>
        <dbReference type="RuleBase" id="RU362067"/>
    </source>
</evidence>